<name>A0A085ZU58_9FLAO</name>
<dbReference type="PANTHER" id="PTHR21621:SF0">
    <property type="entry name" value="BETA-CITRYLGLUTAMATE SYNTHASE B-RELATED"/>
    <property type="match status" value="1"/>
</dbReference>
<dbReference type="InterPro" id="IPR048936">
    <property type="entry name" value="MvdD-like_ATPgrasp"/>
</dbReference>
<dbReference type="GO" id="GO:0005737">
    <property type="term" value="C:cytoplasm"/>
    <property type="evidence" value="ECO:0007669"/>
    <property type="project" value="TreeGrafter"/>
</dbReference>
<feature type="domain" description="MvdD-like pre-ATP grasp" evidence="1">
    <location>
        <begin position="1"/>
        <end position="110"/>
    </location>
</feature>
<evidence type="ECO:0000313" key="3">
    <source>
        <dbReference type="Proteomes" id="UP000028703"/>
    </source>
</evidence>
<dbReference type="AlphaFoldDB" id="A0A085ZU58"/>
<keyword evidence="3" id="KW-1185">Reference proteome</keyword>
<dbReference type="InterPro" id="IPR026455">
    <property type="entry name" value="GRASP_w_spasm"/>
</dbReference>
<dbReference type="Proteomes" id="UP000028703">
    <property type="component" value="Unassembled WGS sequence"/>
</dbReference>
<dbReference type="RefSeq" id="WP_034703308.1">
    <property type="nucleotide sequence ID" value="NZ_JPRO01000004.1"/>
</dbReference>
<keyword evidence="2" id="KW-0436">Ligase</keyword>
<dbReference type="GO" id="GO:0009432">
    <property type="term" value="P:SOS response"/>
    <property type="evidence" value="ECO:0007669"/>
    <property type="project" value="TreeGrafter"/>
</dbReference>
<evidence type="ECO:0000313" key="2">
    <source>
        <dbReference type="EMBL" id="KFF07972.1"/>
    </source>
</evidence>
<comment type="caution">
    <text evidence="2">The sequence shown here is derived from an EMBL/GenBank/DDBJ whole genome shotgun (WGS) entry which is preliminary data.</text>
</comment>
<proteinExistence type="predicted"/>
<dbReference type="OrthoDB" id="583309at2"/>
<organism evidence="2 3">
    <name type="scientific">Chryseobacterium luteum</name>
    <dbReference type="NCBI Taxonomy" id="421531"/>
    <lineage>
        <taxon>Bacteria</taxon>
        <taxon>Pseudomonadati</taxon>
        <taxon>Bacteroidota</taxon>
        <taxon>Flavobacteriia</taxon>
        <taxon>Flavobacteriales</taxon>
        <taxon>Weeksellaceae</taxon>
        <taxon>Chryseobacterium group</taxon>
        <taxon>Chryseobacterium</taxon>
    </lineage>
</organism>
<dbReference type="Pfam" id="PF21068">
    <property type="entry name" value="ATPgraspMvdD"/>
    <property type="match status" value="1"/>
</dbReference>
<dbReference type="GO" id="GO:0018169">
    <property type="term" value="F:ribosomal S6-glutamic acid ligase activity"/>
    <property type="evidence" value="ECO:0007669"/>
    <property type="project" value="TreeGrafter"/>
</dbReference>
<sequence>MILILSNNNDRTTIEVIRWLAALNKNFILVNDDEFFEIKVDKKRILLQSQKNRFFLDEIKSVWYRRGGMQFKRFRYSHESINIYMNEAQHWLEDYILRTLESKRHVNKQSNSIVNKLLVLEYAKKTGFHVPEYFLAENTDEIILDRTITKSITGNVIIDRISENMDGIMYTTIVEEKEKEEFFISFFQEKIEKDFEIRTFYLNGECFSMAIFSQNDDQTKTDFRKYNDEKPNRNIRYNLPKEIEFKIQKLMEILDLNCGSLDFIKSGDVYYFLEVNPVGQFANVAYHCNYPLFKKIADYL</sequence>
<dbReference type="STRING" id="421531.IX38_07350"/>
<gene>
    <name evidence="2" type="ORF">IX38_07350</name>
</gene>
<dbReference type="SUPFAM" id="SSF56059">
    <property type="entry name" value="Glutathione synthetase ATP-binding domain-like"/>
    <property type="match status" value="1"/>
</dbReference>
<dbReference type="Gene3D" id="3.30.470.20">
    <property type="entry name" value="ATP-grasp fold, B domain"/>
    <property type="match status" value="1"/>
</dbReference>
<accession>A0A085ZU58</accession>
<protein>
    <submittedName>
        <fullName evidence="2">Alpha-L-glutamate ligase</fullName>
    </submittedName>
</protein>
<dbReference type="NCBIfam" id="TIGR04192">
    <property type="entry name" value="GRASP_w_spasm"/>
    <property type="match status" value="1"/>
</dbReference>
<dbReference type="EMBL" id="JPRO01000004">
    <property type="protein sequence ID" value="KFF07972.1"/>
    <property type="molecule type" value="Genomic_DNA"/>
</dbReference>
<dbReference type="eggNOG" id="COG0189">
    <property type="taxonomic scope" value="Bacteria"/>
</dbReference>
<evidence type="ECO:0000259" key="1">
    <source>
        <dbReference type="Pfam" id="PF21068"/>
    </source>
</evidence>
<reference evidence="2 3" key="1">
    <citation type="submission" date="2014-07" db="EMBL/GenBank/DDBJ databases">
        <title>Genome of Chryseobacterium luteum DSM 18605.</title>
        <authorList>
            <person name="Stropko S.J."/>
            <person name="Pipes S.E."/>
            <person name="Newman J.D."/>
        </authorList>
    </citation>
    <scope>NUCLEOTIDE SEQUENCE [LARGE SCALE GENOMIC DNA]</scope>
    <source>
        <strain evidence="2 3">DSM 18605</strain>
    </source>
</reference>
<dbReference type="PANTHER" id="PTHR21621">
    <property type="entry name" value="RIBOSOMAL PROTEIN S6 MODIFICATION PROTEIN"/>
    <property type="match status" value="1"/>
</dbReference>